<organism evidence="1 2">
    <name type="scientific">Paraburkholderia susongensis</name>
    <dbReference type="NCBI Taxonomy" id="1515439"/>
    <lineage>
        <taxon>Bacteria</taxon>
        <taxon>Pseudomonadati</taxon>
        <taxon>Pseudomonadota</taxon>
        <taxon>Betaproteobacteria</taxon>
        <taxon>Burkholderiales</taxon>
        <taxon>Burkholderiaceae</taxon>
        <taxon>Paraburkholderia</taxon>
    </lineage>
</organism>
<sequence length="82" mass="8746">MGFLHMKGATVNASGILIATARPIGTNKMDLTDASLDHGTSILYGGETIPIHEAIRMGLLWRDATNTLVELNQAQPATRTNA</sequence>
<name>A0A1X7KR69_9BURK</name>
<reference evidence="2" key="1">
    <citation type="submission" date="2017-04" db="EMBL/GenBank/DDBJ databases">
        <authorList>
            <person name="Varghese N."/>
            <person name="Submissions S."/>
        </authorList>
    </citation>
    <scope>NUCLEOTIDE SEQUENCE [LARGE SCALE GENOMIC DNA]</scope>
    <source>
        <strain evidence="2">LMG 29540</strain>
    </source>
</reference>
<evidence type="ECO:0000313" key="1">
    <source>
        <dbReference type="EMBL" id="SMG43240.1"/>
    </source>
</evidence>
<protein>
    <submittedName>
        <fullName evidence="1">Uncharacterized protein</fullName>
    </submittedName>
</protein>
<proteinExistence type="predicted"/>
<dbReference type="Proteomes" id="UP000193228">
    <property type="component" value="Unassembled WGS sequence"/>
</dbReference>
<accession>A0A1X7KR69</accession>
<evidence type="ECO:0000313" key="2">
    <source>
        <dbReference type="Proteomes" id="UP000193228"/>
    </source>
</evidence>
<dbReference type="STRING" id="1515439.SAMN06265784_104147"/>
<dbReference type="EMBL" id="FXAT01000004">
    <property type="protein sequence ID" value="SMG43240.1"/>
    <property type="molecule type" value="Genomic_DNA"/>
</dbReference>
<keyword evidence="2" id="KW-1185">Reference proteome</keyword>
<gene>
    <name evidence="1" type="ORF">SAMN06265784_104147</name>
</gene>
<dbReference type="AlphaFoldDB" id="A0A1X7KR69"/>